<evidence type="ECO:0000313" key="1">
    <source>
        <dbReference type="EMBL" id="CAI9275704.1"/>
    </source>
</evidence>
<organism evidence="1 2">
    <name type="scientific">Lactuca saligna</name>
    <name type="common">Willowleaf lettuce</name>
    <dbReference type="NCBI Taxonomy" id="75948"/>
    <lineage>
        <taxon>Eukaryota</taxon>
        <taxon>Viridiplantae</taxon>
        <taxon>Streptophyta</taxon>
        <taxon>Embryophyta</taxon>
        <taxon>Tracheophyta</taxon>
        <taxon>Spermatophyta</taxon>
        <taxon>Magnoliopsida</taxon>
        <taxon>eudicotyledons</taxon>
        <taxon>Gunneridae</taxon>
        <taxon>Pentapetalae</taxon>
        <taxon>asterids</taxon>
        <taxon>campanulids</taxon>
        <taxon>Asterales</taxon>
        <taxon>Asteraceae</taxon>
        <taxon>Cichorioideae</taxon>
        <taxon>Cichorieae</taxon>
        <taxon>Lactucinae</taxon>
        <taxon>Lactuca</taxon>
    </lineage>
</organism>
<gene>
    <name evidence="1" type="ORF">LSALG_LOCUS15726</name>
</gene>
<dbReference type="EMBL" id="OX465079">
    <property type="protein sequence ID" value="CAI9275704.1"/>
    <property type="molecule type" value="Genomic_DNA"/>
</dbReference>
<evidence type="ECO:0000313" key="2">
    <source>
        <dbReference type="Proteomes" id="UP001177003"/>
    </source>
</evidence>
<accession>A0AA35YKP3</accession>
<protein>
    <submittedName>
        <fullName evidence="1">Uncharacterized protein</fullName>
    </submittedName>
</protein>
<name>A0AA35YKP3_LACSI</name>
<sequence length="199" mass="22348">MLTEDQILNPRERVFPVLPTTTQPLFPLPTINDASPPLHTATTPIPSPAAAVRFACGAFVSCSSCIASGIISGRPDLSPVLSSPKPSRSLIDNSTFVNFNSSFVHVDSEWLDIEIGKSAFYFHGFFFKDTMDFFSRGKLDYKISGYLFPAATSAIDTSNKRQKMECQHTDHKTCCFHYLVYQYHYYSAYFIKTKSQQTN</sequence>
<proteinExistence type="predicted"/>
<keyword evidence="2" id="KW-1185">Reference proteome</keyword>
<reference evidence="1" key="1">
    <citation type="submission" date="2023-04" db="EMBL/GenBank/DDBJ databases">
        <authorList>
            <person name="Vijverberg K."/>
            <person name="Xiong W."/>
            <person name="Schranz E."/>
        </authorList>
    </citation>
    <scope>NUCLEOTIDE SEQUENCE</scope>
</reference>
<dbReference type="AlphaFoldDB" id="A0AA35YKP3"/>
<dbReference type="Proteomes" id="UP001177003">
    <property type="component" value="Chromosome 3"/>
</dbReference>